<proteinExistence type="predicted"/>
<evidence type="ECO:0000313" key="1">
    <source>
        <dbReference type="EMBL" id="KAF3516374.1"/>
    </source>
</evidence>
<sequence length="312" mass="35030">MVKLIIDLMGLNLVRRCALPCRWVVGLHLRLLSVCTVLVSFSNGVCVCCWCVQYLVVLCWFRCGCLGLVWQSLKQGISSFLALPSGRSTSSSVLGCLIGAIIHLCSLVLRYGWTDESISGPLPISLKFLRPVSILLLEIDALFTLECNHHVYSLTFVSTFGLSAEHCSATTKNIETSTLLLHQGSTFAWFTYPGTERVYDLVNHIGGVFRYFIVDVVDPGSTPDVARCGRELDEKFLNHEQGLNRMSSERDKEHKLIDSWSPRLEEERHMKKFPSETEETRKGLSRVLQGYKNLLLCEKDLGYSQVKMVAGC</sequence>
<evidence type="ECO:0000313" key="2">
    <source>
        <dbReference type="Proteomes" id="UP000266723"/>
    </source>
</evidence>
<comment type="caution">
    <text evidence="1">The sequence shown here is derived from an EMBL/GenBank/DDBJ whole genome shotgun (WGS) entry which is preliminary data.</text>
</comment>
<dbReference type="EMBL" id="QGKV02001556">
    <property type="protein sequence ID" value="KAF3516374.1"/>
    <property type="molecule type" value="Genomic_DNA"/>
</dbReference>
<reference evidence="1 2" key="1">
    <citation type="journal article" date="2020" name="BMC Genomics">
        <title>Intraspecific diversification of the crop wild relative Brassica cretica Lam. using demographic model selection.</title>
        <authorList>
            <person name="Kioukis A."/>
            <person name="Michalopoulou V.A."/>
            <person name="Briers L."/>
            <person name="Pirintsos S."/>
            <person name="Studholme D.J."/>
            <person name="Pavlidis P."/>
            <person name="Sarris P.F."/>
        </authorList>
    </citation>
    <scope>NUCLEOTIDE SEQUENCE [LARGE SCALE GENOMIC DNA]</scope>
    <source>
        <strain evidence="2">cv. PFS-1207/04</strain>
    </source>
</reference>
<name>A0ABQ7AQG0_BRACR</name>
<protein>
    <submittedName>
        <fullName evidence="1">Uncharacterized protein</fullName>
    </submittedName>
</protein>
<dbReference type="Proteomes" id="UP000266723">
    <property type="component" value="Unassembled WGS sequence"/>
</dbReference>
<gene>
    <name evidence="1" type="ORF">DY000_02059568</name>
</gene>
<keyword evidence="2" id="KW-1185">Reference proteome</keyword>
<accession>A0ABQ7AQG0</accession>
<organism evidence="1 2">
    <name type="scientific">Brassica cretica</name>
    <name type="common">Mustard</name>
    <dbReference type="NCBI Taxonomy" id="69181"/>
    <lineage>
        <taxon>Eukaryota</taxon>
        <taxon>Viridiplantae</taxon>
        <taxon>Streptophyta</taxon>
        <taxon>Embryophyta</taxon>
        <taxon>Tracheophyta</taxon>
        <taxon>Spermatophyta</taxon>
        <taxon>Magnoliopsida</taxon>
        <taxon>eudicotyledons</taxon>
        <taxon>Gunneridae</taxon>
        <taxon>Pentapetalae</taxon>
        <taxon>rosids</taxon>
        <taxon>malvids</taxon>
        <taxon>Brassicales</taxon>
        <taxon>Brassicaceae</taxon>
        <taxon>Brassiceae</taxon>
        <taxon>Brassica</taxon>
    </lineage>
</organism>